<keyword evidence="1" id="KW-0812">Transmembrane</keyword>
<gene>
    <name evidence="3" type="ORF">SAMN05421761_114110</name>
</gene>
<dbReference type="EMBL" id="FTOP01000014">
    <property type="protein sequence ID" value="SIT06879.1"/>
    <property type="molecule type" value="Genomic_DNA"/>
</dbReference>
<keyword evidence="4" id="KW-1185">Reference proteome</keyword>
<evidence type="ECO:0000313" key="4">
    <source>
        <dbReference type="Proteomes" id="UP000186026"/>
    </source>
</evidence>
<keyword evidence="2" id="KW-0732">Signal</keyword>
<name>A0A1N7P8V1_9BACT</name>
<dbReference type="AlphaFoldDB" id="A0A1N7P8V1"/>
<protein>
    <recommendedName>
        <fullName evidence="5">Oxygen tolerance</fullName>
    </recommendedName>
</protein>
<accession>A0A1N7P8V1</accession>
<dbReference type="RefSeq" id="WP_245802714.1">
    <property type="nucleotide sequence ID" value="NZ_FTOP01000014.1"/>
</dbReference>
<feature type="chain" id="PRO_5012365413" description="Oxygen tolerance" evidence="2">
    <location>
        <begin position="23"/>
        <end position="295"/>
    </location>
</feature>
<feature type="transmembrane region" description="Helical" evidence="1">
    <location>
        <begin position="154"/>
        <end position="177"/>
    </location>
</feature>
<dbReference type="STRING" id="529505.SAMN05421761_114110"/>
<reference evidence="4" key="1">
    <citation type="submission" date="2017-01" db="EMBL/GenBank/DDBJ databases">
        <authorList>
            <person name="Varghese N."/>
            <person name="Submissions S."/>
        </authorList>
    </citation>
    <scope>NUCLEOTIDE SEQUENCE [LARGE SCALE GENOMIC DNA]</scope>
    <source>
        <strain evidence="4">DSM 46698</strain>
    </source>
</reference>
<feature type="signal peptide" evidence="2">
    <location>
        <begin position="1"/>
        <end position="22"/>
    </location>
</feature>
<evidence type="ECO:0008006" key="5">
    <source>
        <dbReference type="Google" id="ProtNLM"/>
    </source>
</evidence>
<evidence type="ECO:0000313" key="3">
    <source>
        <dbReference type="EMBL" id="SIT06879.1"/>
    </source>
</evidence>
<proteinExistence type="predicted"/>
<evidence type="ECO:0000256" key="1">
    <source>
        <dbReference type="SAM" id="Phobius"/>
    </source>
</evidence>
<evidence type="ECO:0000256" key="2">
    <source>
        <dbReference type="SAM" id="SignalP"/>
    </source>
</evidence>
<keyword evidence="1" id="KW-0472">Membrane</keyword>
<dbReference type="Proteomes" id="UP000186026">
    <property type="component" value="Unassembled WGS sequence"/>
</dbReference>
<sequence>MAKITKLLFFSILLFTCQFSQGQELKVEGYFMKDSAKIGEKIPYVLKAKYSQGMNVVFPDSTFDFSPFVLLEKQTFMSNTKEDITLDSAIYYVSNFSLDPISSFSLPVFEVMKYDSLEYYPEEASLALKLMINPLPEQLLFQDNNVYQTIPKSFNYLLLIAVLVSIIILSLVLFFFFGEGIKRQFQIWNEKRKYKRFMLRWEKAERTFASKPDMDGADELLGLWKTYMEHLNNKPFREWTTLEISAFLANKEIIKDFRDIEMVIYAGKEGQDISKACQNLKGICAESYQQKITQK</sequence>
<organism evidence="3 4">
    <name type="scientific">Belliella pelovolcani</name>
    <dbReference type="NCBI Taxonomy" id="529505"/>
    <lineage>
        <taxon>Bacteria</taxon>
        <taxon>Pseudomonadati</taxon>
        <taxon>Bacteroidota</taxon>
        <taxon>Cytophagia</taxon>
        <taxon>Cytophagales</taxon>
        <taxon>Cyclobacteriaceae</taxon>
        <taxon>Belliella</taxon>
    </lineage>
</organism>
<keyword evidence="1" id="KW-1133">Transmembrane helix</keyword>